<sequence length="310" mass="34707">MSDQACATGSTGVQKTMSPEEKRGHDLMKQAEQALNKFSWFGLANISKYEDAIALYLKGANSFKMAQAWQEAGNAFVKVADLETKAQTSRFEASSHYVQAGDMYRRIDPALAISHYRHGISMMCDDGRFGTAAKHSETIADLYEADHNIEEAIKYYQQAADYYNGDNSASRANKNLEKVALHSATLKKYKEASELFEGLGKSSLESNLLKFNAKKHFLHAGFCVLARGDMVAAKNCLDRYSDLDYTFRDSREGKLFEALTEAIEEYDGDKFADVLFSYDRVSKLTPWETAILLGIKNSIQQEADDVPDLQ</sequence>
<organism evidence="6">
    <name type="scientific">Aplanochytrium stocchinoi</name>
    <dbReference type="NCBI Taxonomy" id="215587"/>
    <lineage>
        <taxon>Eukaryota</taxon>
        <taxon>Sar</taxon>
        <taxon>Stramenopiles</taxon>
        <taxon>Bigyra</taxon>
        <taxon>Labyrinthulomycetes</taxon>
        <taxon>Thraustochytrida</taxon>
        <taxon>Thraustochytriidae</taxon>
        <taxon>Aplanochytrium</taxon>
    </lineage>
</organism>
<protein>
    <recommendedName>
        <fullName evidence="7">Alpha-soluble NSF attachment protein</fullName>
    </recommendedName>
</protein>
<dbReference type="GO" id="GO:0005483">
    <property type="term" value="F:soluble NSF attachment protein activity"/>
    <property type="evidence" value="ECO:0007669"/>
    <property type="project" value="TreeGrafter"/>
</dbReference>
<evidence type="ECO:0000256" key="2">
    <source>
        <dbReference type="ARBA" id="ARBA00022448"/>
    </source>
</evidence>
<dbReference type="GO" id="GO:0031201">
    <property type="term" value="C:SNARE complex"/>
    <property type="evidence" value="ECO:0007669"/>
    <property type="project" value="TreeGrafter"/>
</dbReference>
<keyword evidence="3 4" id="KW-0653">Protein transport</keyword>
<comment type="function">
    <text evidence="4">Required for vesicular transport between the endoplasmic reticulum and the Golgi apparatus.</text>
</comment>
<keyword evidence="4" id="KW-0472">Membrane</keyword>
<dbReference type="GO" id="GO:0006886">
    <property type="term" value="P:intracellular protein transport"/>
    <property type="evidence" value="ECO:0007669"/>
    <property type="project" value="UniProtKB-UniRule"/>
</dbReference>
<dbReference type="InterPro" id="IPR000744">
    <property type="entry name" value="NSF_attach"/>
</dbReference>
<evidence type="ECO:0000256" key="1">
    <source>
        <dbReference type="ARBA" id="ARBA00010050"/>
    </source>
</evidence>
<keyword evidence="4" id="KW-0931">ER-Golgi transport</keyword>
<evidence type="ECO:0008006" key="7">
    <source>
        <dbReference type="Google" id="ProtNLM"/>
    </source>
</evidence>
<dbReference type="EMBL" id="HBIN01018428">
    <property type="protein sequence ID" value="CAE0444000.1"/>
    <property type="molecule type" value="Transcribed_RNA"/>
</dbReference>
<proteinExistence type="inferred from homology"/>
<dbReference type="GO" id="GO:0035494">
    <property type="term" value="P:SNARE complex disassembly"/>
    <property type="evidence" value="ECO:0007669"/>
    <property type="project" value="TreeGrafter"/>
</dbReference>
<dbReference type="PANTHER" id="PTHR13768:SF8">
    <property type="entry name" value="ALPHA-SOLUBLE NSF ATTACHMENT PROTEIN"/>
    <property type="match status" value="1"/>
</dbReference>
<feature type="compositionally biased region" description="Polar residues" evidence="5">
    <location>
        <begin position="1"/>
        <end position="17"/>
    </location>
</feature>
<dbReference type="PANTHER" id="PTHR13768">
    <property type="entry name" value="SOLUBLE NSF ATTACHMENT PROTEIN SNAP"/>
    <property type="match status" value="1"/>
</dbReference>
<evidence type="ECO:0000256" key="4">
    <source>
        <dbReference type="RuleBase" id="RU367013"/>
    </source>
</evidence>
<dbReference type="AlphaFoldDB" id="A0A6S8EHX3"/>
<evidence type="ECO:0000256" key="5">
    <source>
        <dbReference type="SAM" id="MobiDB-lite"/>
    </source>
</evidence>
<evidence type="ECO:0000256" key="3">
    <source>
        <dbReference type="ARBA" id="ARBA00022927"/>
    </source>
</evidence>
<dbReference type="PRINTS" id="PR00448">
    <property type="entry name" value="NSFATTACHMNT"/>
</dbReference>
<feature type="region of interest" description="Disordered" evidence="5">
    <location>
        <begin position="1"/>
        <end position="23"/>
    </location>
</feature>
<dbReference type="CDD" id="cd15832">
    <property type="entry name" value="SNAP"/>
    <property type="match status" value="1"/>
</dbReference>
<dbReference type="Pfam" id="PF14938">
    <property type="entry name" value="SNAP"/>
    <property type="match status" value="1"/>
</dbReference>
<dbReference type="GO" id="GO:0019905">
    <property type="term" value="F:syntaxin binding"/>
    <property type="evidence" value="ECO:0007669"/>
    <property type="project" value="TreeGrafter"/>
</dbReference>
<dbReference type="InterPro" id="IPR011990">
    <property type="entry name" value="TPR-like_helical_dom_sf"/>
</dbReference>
<accession>A0A6S8EHX3</accession>
<gene>
    <name evidence="6" type="ORF">ASTO00021_LOCUS14056</name>
</gene>
<comment type="subcellular location">
    <subcellularLocation>
        <location evidence="4">Membrane</location>
        <topology evidence="4">Peripheral membrane protein</topology>
    </subcellularLocation>
</comment>
<dbReference type="GO" id="GO:0005774">
    <property type="term" value="C:vacuolar membrane"/>
    <property type="evidence" value="ECO:0007669"/>
    <property type="project" value="TreeGrafter"/>
</dbReference>
<reference evidence="6" key="1">
    <citation type="submission" date="2021-01" db="EMBL/GenBank/DDBJ databases">
        <authorList>
            <person name="Corre E."/>
            <person name="Pelletier E."/>
            <person name="Niang G."/>
            <person name="Scheremetjew M."/>
            <person name="Finn R."/>
            <person name="Kale V."/>
            <person name="Holt S."/>
            <person name="Cochrane G."/>
            <person name="Meng A."/>
            <person name="Brown T."/>
            <person name="Cohen L."/>
        </authorList>
    </citation>
    <scope>NUCLEOTIDE SEQUENCE</scope>
    <source>
        <strain evidence="6">GSBS06</strain>
    </source>
</reference>
<name>A0A6S8EHX3_9STRA</name>
<comment type="similarity">
    <text evidence="1 4">Belongs to the SNAP family.</text>
</comment>
<keyword evidence="2 4" id="KW-0813">Transport</keyword>
<dbReference type="SUPFAM" id="SSF48452">
    <property type="entry name" value="TPR-like"/>
    <property type="match status" value="1"/>
</dbReference>
<evidence type="ECO:0000313" key="6">
    <source>
        <dbReference type="EMBL" id="CAE0444000.1"/>
    </source>
</evidence>
<dbReference type="Gene3D" id="1.25.40.10">
    <property type="entry name" value="Tetratricopeptide repeat domain"/>
    <property type="match status" value="1"/>
</dbReference>